<accession>A0A1K2FBJ7</accession>
<dbReference type="PANTHER" id="PTHR35585:SF1">
    <property type="entry name" value="HHE DOMAIN PROTEIN (AFU_ORTHOLOGUE AFUA_4G00730)"/>
    <property type="match status" value="1"/>
</dbReference>
<dbReference type="Pfam" id="PF01814">
    <property type="entry name" value="Hemerythrin"/>
    <property type="match status" value="1"/>
</dbReference>
<name>A0A1K2FBJ7_STRAR</name>
<sequence length="220" mass="24609">MVPARVARVLRPGCVVCVLATSPRGDEPEERCCVAMEPGGDVIAELAADHRELEALFSQIELQPVDHPRRRELADRLTAELVRHTVAEERHLYPAVRKHVPHGPAMADKELADHARAERMLKDLEDLSVDDPRFNDTIAKLKLEVASHTREEEHELFPKLAAALPPQTLDELGRLVRRARETAPTRPHPSLPNTPPANRLLVPGAGLVERVRDLLRTTTR</sequence>
<dbReference type="Proteomes" id="UP000181909">
    <property type="component" value="Unassembled WGS sequence"/>
</dbReference>
<dbReference type="AlphaFoldDB" id="A0A1K2FBJ7"/>
<organism evidence="2 3">
    <name type="scientific">Streptomyces atratus</name>
    <dbReference type="NCBI Taxonomy" id="1893"/>
    <lineage>
        <taxon>Bacteria</taxon>
        <taxon>Bacillati</taxon>
        <taxon>Actinomycetota</taxon>
        <taxon>Actinomycetes</taxon>
        <taxon>Kitasatosporales</taxon>
        <taxon>Streptomycetaceae</taxon>
        <taxon>Streptomyces</taxon>
    </lineage>
</organism>
<reference evidence="2 3" key="1">
    <citation type="submission" date="2016-11" db="EMBL/GenBank/DDBJ databases">
        <authorList>
            <person name="Jaros S."/>
            <person name="Januszkiewicz K."/>
            <person name="Wedrychowicz H."/>
        </authorList>
    </citation>
    <scope>NUCLEOTIDE SEQUENCE [LARGE SCALE GENOMIC DNA]</scope>
    <source>
        <strain evidence="2 3">OK807</strain>
    </source>
</reference>
<dbReference type="EMBL" id="FPJO01000047">
    <property type="protein sequence ID" value="SFY44421.1"/>
    <property type="molecule type" value="Genomic_DNA"/>
</dbReference>
<dbReference type="PANTHER" id="PTHR35585">
    <property type="entry name" value="HHE DOMAIN PROTEIN (AFU_ORTHOLOGUE AFUA_4G00730)"/>
    <property type="match status" value="1"/>
</dbReference>
<proteinExistence type="predicted"/>
<gene>
    <name evidence="2" type="ORF">SAMN02787144_104710</name>
</gene>
<evidence type="ECO:0000313" key="2">
    <source>
        <dbReference type="EMBL" id="SFY44421.1"/>
    </source>
</evidence>
<dbReference type="STRING" id="1893.SAMN02787144_104710"/>
<evidence type="ECO:0000259" key="1">
    <source>
        <dbReference type="Pfam" id="PF01814"/>
    </source>
</evidence>
<dbReference type="Gene3D" id="1.20.120.520">
    <property type="entry name" value="nmb1532 protein domain like"/>
    <property type="match status" value="1"/>
</dbReference>
<feature type="domain" description="Hemerythrin-like" evidence="1">
    <location>
        <begin position="42"/>
        <end position="160"/>
    </location>
</feature>
<evidence type="ECO:0000313" key="3">
    <source>
        <dbReference type="Proteomes" id="UP000181909"/>
    </source>
</evidence>
<protein>
    <submittedName>
        <fullName evidence="2">Hemerythrin HHE cation binding domain-containing protein</fullName>
    </submittedName>
</protein>
<dbReference type="InterPro" id="IPR012312">
    <property type="entry name" value="Hemerythrin-like"/>
</dbReference>
<dbReference type="CDD" id="cd12108">
    <property type="entry name" value="Hr-like"/>
    <property type="match status" value="1"/>
</dbReference>